<dbReference type="Proteomes" id="UP000000365">
    <property type="component" value="Chromosome"/>
</dbReference>
<evidence type="ECO:0000259" key="2">
    <source>
        <dbReference type="PROSITE" id="PS50093"/>
    </source>
</evidence>
<evidence type="ECO:0000313" key="3">
    <source>
        <dbReference type="EMBL" id="ABN07625.1"/>
    </source>
</evidence>
<organism evidence="3 4">
    <name type="scientific">Methanocorpusculum labreanum (strain ATCC 43576 / DSM 4855 / Z)</name>
    <dbReference type="NCBI Taxonomy" id="410358"/>
    <lineage>
        <taxon>Archaea</taxon>
        <taxon>Methanobacteriati</taxon>
        <taxon>Methanobacteriota</taxon>
        <taxon>Stenosarchaea group</taxon>
        <taxon>Methanomicrobia</taxon>
        <taxon>Methanomicrobiales</taxon>
        <taxon>Methanocorpusculaceae</taxon>
        <taxon>Methanocorpusculum</taxon>
    </lineage>
</organism>
<dbReference type="HOGENOM" id="CLU_606377_0_0_2"/>
<dbReference type="eggNOG" id="arCOG02416">
    <property type="taxonomic scope" value="Archaea"/>
</dbReference>
<dbReference type="InterPro" id="IPR035986">
    <property type="entry name" value="PKD_dom_sf"/>
</dbReference>
<reference evidence="3 4" key="1">
    <citation type="journal article" date="2009" name="Stand. Genomic Sci.">
        <title>Complete genome sequence of Methanocorpusculum labreanum type strain Z.</title>
        <authorList>
            <person name="Anderson I.J."/>
            <person name="Sieprawska-Lupa M."/>
            <person name="Goltsman E."/>
            <person name="Lapidus A."/>
            <person name="Copeland A."/>
            <person name="Glavina Del Rio T."/>
            <person name="Tice H."/>
            <person name="Dalin E."/>
            <person name="Barry K."/>
            <person name="Pitluck S."/>
            <person name="Hauser L."/>
            <person name="Land M."/>
            <person name="Lucas S."/>
            <person name="Richardson P."/>
            <person name="Whitman W.B."/>
            <person name="Kyrpides N.C."/>
        </authorList>
    </citation>
    <scope>NUCLEOTIDE SEQUENCE [LARGE SCALE GENOMIC DNA]</scope>
    <source>
        <strain evidence="4">ATCC 43576 / DSM 4855 / Z</strain>
    </source>
</reference>
<keyword evidence="4" id="KW-1185">Reference proteome</keyword>
<feature type="transmembrane region" description="Helical" evidence="1">
    <location>
        <begin position="38"/>
        <end position="64"/>
    </location>
</feature>
<dbReference type="SUPFAM" id="SSF49299">
    <property type="entry name" value="PKD domain"/>
    <property type="match status" value="1"/>
</dbReference>
<dbReference type="EMBL" id="CP000559">
    <property type="protein sequence ID" value="ABN07625.1"/>
    <property type="molecule type" value="Genomic_DNA"/>
</dbReference>
<dbReference type="InterPro" id="IPR000601">
    <property type="entry name" value="PKD_dom"/>
</dbReference>
<keyword evidence="1" id="KW-1133">Transmembrane helix</keyword>
<evidence type="ECO:0000313" key="4">
    <source>
        <dbReference type="Proteomes" id="UP000000365"/>
    </source>
</evidence>
<dbReference type="KEGG" id="mla:Mlab_1460"/>
<keyword evidence="1" id="KW-0812">Transmembrane</keyword>
<dbReference type="AlphaFoldDB" id="A2STG9"/>
<protein>
    <submittedName>
        <fullName evidence="3">PKD domain containing protein</fullName>
    </submittedName>
</protein>
<accession>A2STG9</accession>
<dbReference type="Gene3D" id="2.60.120.200">
    <property type="match status" value="1"/>
</dbReference>
<dbReference type="STRING" id="410358.Mlab_1460"/>
<dbReference type="eggNOG" id="arCOG02515">
    <property type="taxonomic scope" value="Archaea"/>
</dbReference>
<evidence type="ECO:0000256" key="1">
    <source>
        <dbReference type="SAM" id="Phobius"/>
    </source>
</evidence>
<dbReference type="SMART" id="SM00089">
    <property type="entry name" value="PKD"/>
    <property type="match status" value="1"/>
</dbReference>
<gene>
    <name evidence="3" type="ordered locus">Mlab_1460</name>
</gene>
<proteinExistence type="predicted"/>
<dbReference type="CDD" id="cd00146">
    <property type="entry name" value="PKD"/>
    <property type="match status" value="1"/>
</dbReference>
<dbReference type="PROSITE" id="PS50093">
    <property type="entry name" value="PKD"/>
    <property type="match status" value="1"/>
</dbReference>
<dbReference type="Pfam" id="PF07790">
    <property type="entry name" value="Pilin_N"/>
    <property type="match status" value="1"/>
</dbReference>
<dbReference type="Gene3D" id="2.60.40.10">
    <property type="entry name" value="Immunoglobulins"/>
    <property type="match status" value="1"/>
</dbReference>
<dbReference type="InterPro" id="IPR013783">
    <property type="entry name" value="Ig-like_fold"/>
</dbReference>
<keyword evidence="1" id="KW-0472">Membrane</keyword>
<dbReference type="InterPro" id="IPR013320">
    <property type="entry name" value="ConA-like_dom_sf"/>
</dbReference>
<dbReference type="Pfam" id="PF00801">
    <property type="entry name" value="PKD"/>
    <property type="match status" value="1"/>
</dbReference>
<dbReference type="InterPro" id="IPR012859">
    <property type="entry name" value="Pilin_N_archaeal"/>
</dbReference>
<name>A2STG9_METLZ</name>
<sequence length="451" mass="49578">MLQLYIFPRRKDSFTKEYMIRREIQCVMIRLCGMKDNGVSPVIAALLILALTILLIGIFAAGIFSLGNVDSAPIAGITISEKNGIITLTHFSGDTLPAGEYAILVNVVDQTREFQGDVVDFSPGTTLVWDRGTTEPLNLVSVIYTGSGGAVVIAEKQFYSINTSRINAAFTAEVTEGKNATSQVKVGVSGAKPLPDVIADLADVWVVLDQDSDQTTVEFTAEESSPDLEFSWTCGNGQTADTQAASFVYNTAGTYTVRLDIRNVTSGEVGTSSMILAVRDPGVTAMAWVKSNETYTTNVWPIAGRGYSDGVGGTGYTDRVWRLQFSNPTTHGFQMVFYFEKTGETPSTQVEYHVSSLERKWYHITGVYDQRGTSPQERSKLYIYGRNSGTIRGPINENLPLNTPTRSRYDVTRWKIENGNFTTEMQHEVDFPLTSEEITAIHTLESGGYTE</sequence>
<dbReference type="InterPro" id="IPR022409">
    <property type="entry name" value="PKD/Chitinase_dom"/>
</dbReference>
<feature type="domain" description="PKD" evidence="2">
    <location>
        <begin position="216"/>
        <end position="263"/>
    </location>
</feature>
<dbReference type="SUPFAM" id="SSF49899">
    <property type="entry name" value="Concanavalin A-like lectins/glucanases"/>
    <property type="match status" value="1"/>
</dbReference>